<dbReference type="FunFam" id="2.60.120.330:FF:000079">
    <property type="entry name" value="Protein SRG1"/>
    <property type="match status" value="1"/>
</dbReference>
<dbReference type="SUPFAM" id="SSF51197">
    <property type="entry name" value="Clavaminate synthase-like"/>
    <property type="match status" value="1"/>
</dbReference>
<evidence type="ECO:0000256" key="4">
    <source>
        <dbReference type="RuleBase" id="RU003682"/>
    </source>
</evidence>
<dbReference type="InterPro" id="IPR044861">
    <property type="entry name" value="IPNS-like_FE2OG_OXY"/>
</dbReference>
<keyword evidence="2 4" id="KW-0479">Metal-binding</keyword>
<dbReference type="PANTHER" id="PTHR47991">
    <property type="entry name" value="OXOGLUTARATE/IRON-DEPENDENT DIOXYGENASE"/>
    <property type="match status" value="1"/>
</dbReference>
<dbReference type="GO" id="GO:0046872">
    <property type="term" value="F:metal ion binding"/>
    <property type="evidence" value="ECO:0007669"/>
    <property type="project" value="UniProtKB-KW"/>
</dbReference>
<dbReference type="EMBL" id="JABWDY010002196">
    <property type="protein sequence ID" value="KAF5206833.1"/>
    <property type="molecule type" value="Genomic_DNA"/>
</dbReference>
<evidence type="ECO:0000313" key="7">
    <source>
        <dbReference type="Proteomes" id="UP000554482"/>
    </source>
</evidence>
<comment type="caution">
    <text evidence="6">The sequence shown here is derived from an EMBL/GenBank/DDBJ whole genome shotgun (WGS) entry which is preliminary data.</text>
</comment>
<keyword evidence="4" id="KW-0560">Oxidoreductase</keyword>
<dbReference type="InterPro" id="IPR005123">
    <property type="entry name" value="Oxoglu/Fe-dep_dioxygenase_dom"/>
</dbReference>
<keyword evidence="3 4" id="KW-0408">Iron</keyword>
<sequence length="364" mass="40936">MEEIGVTMENRNTNIVAEMPISVENVQEMVRKDPSAVPERFIVKNDIDRPNISLVSSGDQIPVIDLSLISDGNEDELKKLDLASSEWGFFQVINHDVEEKVLSGMRDTAAEFFNLSFEEKNKYATQNDLQGYGHGQAFVVSKKKTLDWTDCLMLFTYPLAYRNPKYWPTAPLEFKDAIDAYSAGVHKVGEKLLSAFSVLMGMNKDSLQEMHQGVMNVLRMNYYPTCSMPDEVLGVSPHSDASSLTILMQDVAGLQIRHDGGWVSVNPIQNALVVNIGDALEIWSNGKFKSIEHRAITNTEKARTSFASFITPNTEIEIGPLDQMIDLVIPVTLYKKMKYGDFVRGSFKEKYEGKGHTKTEKFEV</sequence>
<dbReference type="InterPro" id="IPR027443">
    <property type="entry name" value="IPNS-like_sf"/>
</dbReference>
<proteinExistence type="inferred from homology"/>
<evidence type="ECO:0000256" key="2">
    <source>
        <dbReference type="ARBA" id="ARBA00022723"/>
    </source>
</evidence>
<organism evidence="6 7">
    <name type="scientific">Thalictrum thalictroides</name>
    <name type="common">Rue-anemone</name>
    <name type="synonym">Anemone thalictroides</name>
    <dbReference type="NCBI Taxonomy" id="46969"/>
    <lineage>
        <taxon>Eukaryota</taxon>
        <taxon>Viridiplantae</taxon>
        <taxon>Streptophyta</taxon>
        <taxon>Embryophyta</taxon>
        <taxon>Tracheophyta</taxon>
        <taxon>Spermatophyta</taxon>
        <taxon>Magnoliopsida</taxon>
        <taxon>Ranunculales</taxon>
        <taxon>Ranunculaceae</taxon>
        <taxon>Thalictroideae</taxon>
        <taxon>Thalictrum</taxon>
    </lineage>
</organism>
<evidence type="ECO:0000313" key="6">
    <source>
        <dbReference type="EMBL" id="KAF5206833.1"/>
    </source>
</evidence>
<dbReference type="OrthoDB" id="288590at2759"/>
<gene>
    <name evidence="6" type="ORF">FRX31_003580</name>
</gene>
<dbReference type="Proteomes" id="UP000554482">
    <property type="component" value="Unassembled WGS sequence"/>
</dbReference>
<dbReference type="Pfam" id="PF03171">
    <property type="entry name" value="2OG-FeII_Oxy"/>
    <property type="match status" value="1"/>
</dbReference>
<evidence type="ECO:0000256" key="3">
    <source>
        <dbReference type="ARBA" id="ARBA00023004"/>
    </source>
</evidence>
<dbReference type="Pfam" id="PF14226">
    <property type="entry name" value="DIOX_N"/>
    <property type="match status" value="1"/>
</dbReference>
<evidence type="ECO:0000256" key="1">
    <source>
        <dbReference type="ARBA" id="ARBA00008056"/>
    </source>
</evidence>
<feature type="domain" description="Fe2OG dioxygenase" evidence="5">
    <location>
        <begin position="213"/>
        <end position="312"/>
    </location>
</feature>
<dbReference type="GO" id="GO:0016491">
    <property type="term" value="F:oxidoreductase activity"/>
    <property type="evidence" value="ECO:0007669"/>
    <property type="project" value="UniProtKB-KW"/>
</dbReference>
<dbReference type="InterPro" id="IPR050295">
    <property type="entry name" value="Plant_2OG-oxidoreductases"/>
</dbReference>
<accession>A0A7J6XBG7</accession>
<name>A0A7J6XBG7_THATH</name>
<dbReference type="Gene3D" id="2.60.120.330">
    <property type="entry name" value="B-lactam Antibiotic, Isopenicillin N Synthase, Chain"/>
    <property type="match status" value="1"/>
</dbReference>
<keyword evidence="7" id="KW-1185">Reference proteome</keyword>
<protein>
    <submittedName>
        <fullName evidence="6">2-oxoglutarate (2OG) and Fe(II)-dependent oxygenase superfamily protein</fullName>
    </submittedName>
</protein>
<dbReference type="InterPro" id="IPR026992">
    <property type="entry name" value="DIOX_N"/>
</dbReference>
<evidence type="ECO:0000259" key="5">
    <source>
        <dbReference type="PROSITE" id="PS51471"/>
    </source>
</evidence>
<reference evidence="6 7" key="1">
    <citation type="submission" date="2020-06" db="EMBL/GenBank/DDBJ databases">
        <title>Transcriptomic and genomic resources for Thalictrum thalictroides and T. hernandezii: Facilitating candidate gene discovery in an emerging model plant lineage.</title>
        <authorList>
            <person name="Arias T."/>
            <person name="Riano-Pachon D.M."/>
            <person name="Di Stilio V.S."/>
        </authorList>
    </citation>
    <scope>NUCLEOTIDE SEQUENCE [LARGE SCALE GENOMIC DNA]</scope>
    <source>
        <strain evidence="7">cv. WT478/WT964</strain>
        <tissue evidence="6">Leaves</tissue>
    </source>
</reference>
<dbReference type="AlphaFoldDB" id="A0A7J6XBG7"/>
<comment type="similarity">
    <text evidence="1 4">Belongs to the iron/ascorbate-dependent oxidoreductase family.</text>
</comment>
<dbReference type="PROSITE" id="PS51471">
    <property type="entry name" value="FE2OG_OXY"/>
    <property type="match status" value="1"/>
</dbReference>